<reference evidence="6" key="1">
    <citation type="submission" date="2016-11" db="EMBL/GenBank/DDBJ databases">
        <title>Mesorhizobium oceanicum sp. nov., isolated from deep seawater in South China Sea.</title>
        <authorList>
            <person name="Fu G.-Y."/>
        </authorList>
    </citation>
    <scope>NUCLEOTIDE SEQUENCE [LARGE SCALE GENOMIC DNA]</scope>
    <source>
        <strain evidence="6">B7</strain>
    </source>
</reference>
<dbReference type="PRINTS" id="PR00035">
    <property type="entry name" value="HTHGNTR"/>
</dbReference>
<dbReference type="SMART" id="SM00345">
    <property type="entry name" value="HTH_GNTR"/>
    <property type="match status" value="1"/>
</dbReference>
<proteinExistence type="predicted"/>
<dbReference type="RefSeq" id="WP_072602500.1">
    <property type="nucleotide sequence ID" value="NZ_CP018171.1"/>
</dbReference>
<dbReference type="CDD" id="cd07377">
    <property type="entry name" value="WHTH_GntR"/>
    <property type="match status" value="1"/>
</dbReference>
<dbReference type="SUPFAM" id="SSF46785">
    <property type="entry name" value="Winged helix' DNA-binding domain"/>
    <property type="match status" value="1"/>
</dbReference>
<sequence length="230" mass="25923">MRRNSFRDIKSELERRISRRVWEPGETMPGEEALAAEFGAARATVNRALQELARSGLIERKRKSGTRVALHPVREARFAIPLVRTEIEASGSAYEYRLLKRAVEHAPVWLQERFGLPAGAPALHVRCLHLADERPYQYEDRWINLAAVPAAGSEDFETASPNEWLVANAPFSRAQFSFGAARAGSEEARALDLDPGEAVFVAERATWIAERAITYVRMVHPPDHRVVTWI</sequence>
<feature type="domain" description="HTH gntR-type" evidence="4">
    <location>
        <begin position="3"/>
        <end position="71"/>
    </location>
</feature>
<dbReference type="InterPro" id="IPR050679">
    <property type="entry name" value="Bact_HTH_transcr_reg"/>
</dbReference>
<dbReference type="SMART" id="SM00866">
    <property type="entry name" value="UTRA"/>
    <property type="match status" value="1"/>
</dbReference>
<dbReference type="GO" id="GO:0003677">
    <property type="term" value="F:DNA binding"/>
    <property type="evidence" value="ECO:0007669"/>
    <property type="project" value="UniProtKB-KW"/>
</dbReference>
<keyword evidence="3" id="KW-0804">Transcription</keyword>
<evidence type="ECO:0000256" key="3">
    <source>
        <dbReference type="ARBA" id="ARBA00023163"/>
    </source>
</evidence>
<dbReference type="Pfam" id="PF00392">
    <property type="entry name" value="GntR"/>
    <property type="match status" value="1"/>
</dbReference>
<dbReference type="InterPro" id="IPR028978">
    <property type="entry name" value="Chorismate_lyase_/UTRA_dom_sf"/>
</dbReference>
<dbReference type="PANTHER" id="PTHR44846">
    <property type="entry name" value="MANNOSYL-D-GLYCERATE TRANSPORT/METABOLISM SYSTEM REPRESSOR MNGR-RELATED"/>
    <property type="match status" value="1"/>
</dbReference>
<keyword evidence="6" id="KW-1185">Reference proteome</keyword>
<evidence type="ECO:0000256" key="2">
    <source>
        <dbReference type="ARBA" id="ARBA00023125"/>
    </source>
</evidence>
<organism evidence="5 6">
    <name type="scientific">Aquibium oceanicum</name>
    <dbReference type="NCBI Taxonomy" id="1670800"/>
    <lineage>
        <taxon>Bacteria</taxon>
        <taxon>Pseudomonadati</taxon>
        <taxon>Pseudomonadota</taxon>
        <taxon>Alphaproteobacteria</taxon>
        <taxon>Hyphomicrobiales</taxon>
        <taxon>Phyllobacteriaceae</taxon>
        <taxon>Aquibium</taxon>
    </lineage>
</organism>
<name>A0A1L3SNW2_9HYPH</name>
<dbReference type="Pfam" id="PF07702">
    <property type="entry name" value="UTRA"/>
    <property type="match status" value="1"/>
</dbReference>
<evidence type="ECO:0000313" key="5">
    <source>
        <dbReference type="EMBL" id="APH71094.1"/>
    </source>
</evidence>
<dbReference type="STRING" id="1670800.BSQ44_06710"/>
<dbReference type="Gene3D" id="3.40.1410.10">
    <property type="entry name" value="Chorismate lyase-like"/>
    <property type="match status" value="1"/>
</dbReference>
<evidence type="ECO:0000256" key="1">
    <source>
        <dbReference type="ARBA" id="ARBA00023015"/>
    </source>
</evidence>
<keyword evidence="1" id="KW-0805">Transcription regulation</keyword>
<dbReference type="Proteomes" id="UP000182840">
    <property type="component" value="Chromosome"/>
</dbReference>
<protein>
    <submittedName>
        <fullName evidence="5">GntR family transcriptional regulator</fullName>
    </submittedName>
</protein>
<dbReference type="GO" id="GO:0003700">
    <property type="term" value="F:DNA-binding transcription factor activity"/>
    <property type="evidence" value="ECO:0007669"/>
    <property type="project" value="InterPro"/>
</dbReference>
<dbReference type="KEGG" id="meso:BSQ44_06710"/>
<dbReference type="PANTHER" id="PTHR44846:SF16">
    <property type="entry name" value="TRANSCRIPTIONAL REGULATOR PHNF-RELATED"/>
    <property type="match status" value="1"/>
</dbReference>
<dbReference type="OrthoDB" id="9808698at2"/>
<dbReference type="InterPro" id="IPR036388">
    <property type="entry name" value="WH-like_DNA-bd_sf"/>
</dbReference>
<dbReference type="Gene3D" id="1.10.10.10">
    <property type="entry name" value="Winged helix-like DNA-binding domain superfamily/Winged helix DNA-binding domain"/>
    <property type="match status" value="1"/>
</dbReference>
<evidence type="ECO:0000313" key="6">
    <source>
        <dbReference type="Proteomes" id="UP000182840"/>
    </source>
</evidence>
<dbReference type="SUPFAM" id="SSF64288">
    <property type="entry name" value="Chorismate lyase-like"/>
    <property type="match status" value="1"/>
</dbReference>
<dbReference type="InterPro" id="IPR011663">
    <property type="entry name" value="UTRA"/>
</dbReference>
<keyword evidence="2" id="KW-0238">DNA-binding</keyword>
<accession>A0A1L3SNW2</accession>
<dbReference type="EMBL" id="CP018171">
    <property type="protein sequence ID" value="APH71094.1"/>
    <property type="molecule type" value="Genomic_DNA"/>
</dbReference>
<dbReference type="AlphaFoldDB" id="A0A1L3SNW2"/>
<dbReference type="InterPro" id="IPR036390">
    <property type="entry name" value="WH_DNA-bd_sf"/>
</dbReference>
<evidence type="ECO:0000259" key="4">
    <source>
        <dbReference type="PROSITE" id="PS50949"/>
    </source>
</evidence>
<dbReference type="PROSITE" id="PS50949">
    <property type="entry name" value="HTH_GNTR"/>
    <property type="match status" value="1"/>
</dbReference>
<gene>
    <name evidence="5" type="ORF">BSQ44_06710</name>
</gene>
<dbReference type="InterPro" id="IPR000524">
    <property type="entry name" value="Tscrpt_reg_HTH_GntR"/>
</dbReference>